<dbReference type="PANTHER" id="PTHR39184">
    <property type="match status" value="1"/>
</dbReference>
<dbReference type="Proteomes" id="UP000263268">
    <property type="component" value="Unassembled WGS sequence"/>
</dbReference>
<dbReference type="Pfam" id="PF04466">
    <property type="entry name" value="Terminase_3"/>
    <property type="match status" value="1"/>
</dbReference>
<evidence type="ECO:0000256" key="1">
    <source>
        <dbReference type="SAM" id="Phobius"/>
    </source>
</evidence>
<dbReference type="InterPro" id="IPR027417">
    <property type="entry name" value="P-loop_NTPase"/>
</dbReference>
<proteinExistence type="predicted"/>
<keyword evidence="1" id="KW-0472">Membrane</keyword>
<dbReference type="Gene3D" id="3.40.50.300">
    <property type="entry name" value="P-loop containing nucleotide triphosphate hydrolases"/>
    <property type="match status" value="1"/>
</dbReference>
<dbReference type="AlphaFoldDB" id="A0A3D6BLL9"/>
<keyword evidence="1" id="KW-1133">Transmembrane helix</keyword>
<evidence type="ECO:0000259" key="2">
    <source>
        <dbReference type="Pfam" id="PF04466"/>
    </source>
</evidence>
<organism evidence="3 4">
    <name type="scientific">Xanthomarina gelatinilytica</name>
    <dbReference type="NCBI Taxonomy" id="1137281"/>
    <lineage>
        <taxon>Bacteria</taxon>
        <taxon>Pseudomonadati</taxon>
        <taxon>Bacteroidota</taxon>
        <taxon>Flavobacteriia</taxon>
        <taxon>Flavobacteriales</taxon>
        <taxon>Flavobacteriaceae</taxon>
        <taxon>Xanthomarina</taxon>
    </lineage>
</organism>
<keyword evidence="1" id="KW-0812">Transmembrane</keyword>
<name>A0A3D6BLL9_9FLAO</name>
<dbReference type="Gene3D" id="3.30.420.280">
    <property type="match status" value="1"/>
</dbReference>
<sequence>MKIRLNENQTKIFAAVFDDKMQMHKKCPREIAFWGGYGSGKSFISIIISYYLCSQHKDVQMLMTRFSYRQLKDTCIVQFKEIFPPEEYGYYHSKSDNEFHFDNGSRIIFRSFDDPRKILSSSFDAVIMCQAEELKEEHFLGALGRLRGTALPKKLIFTEGNPRFGWCKKRYHDQDLPDNCMYIRASTYSNKKNLPSDYIKNMEENYPPSYIKQFLEGNWDSVQNAVYDCLMDHHIIPKQRIHKHWYKCIGLDHGTRVDTSIVFLAKDETGNIYIYDEWHKSKPLVYEIVEACNKYGPMPIIADYSMKVSDRDYGSWWKDLQSEGLRLIEAKKEKSGNILLINKLLWQNKLMFFDHLNYVIDQHKNYRYVDTLHANHDEFKVVKKDDHSVDAVQYAVRHIKDIKVKSPADAFKPDINKKTLRDYVEGRA</sequence>
<reference evidence="3 4" key="1">
    <citation type="journal article" date="2018" name="Nat. Biotechnol.">
        <title>A standardized bacterial taxonomy based on genome phylogeny substantially revises the tree of life.</title>
        <authorList>
            <person name="Parks D.H."/>
            <person name="Chuvochina M."/>
            <person name="Waite D.W."/>
            <person name="Rinke C."/>
            <person name="Skarshewski A."/>
            <person name="Chaumeil P.A."/>
            <person name="Hugenholtz P."/>
        </authorList>
    </citation>
    <scope>NUCLEOTIDE SEQUENCE [LARGE SCALE GENOMIC DNA]</scope>
    <source>
        <strain evidence="3">UBA10227</strain>
    </source>
</reference>
<dbReference type="PANTHER" id="PTHR39184:SF1">
    <property type="entry name" value="PBSX PHAGE TERMINASE LARGE SUBUNIT"/>
    <property type="match status" value="1"/>
</dbReference>
<accession>A0A3D6BLL9</accession>
<dbReference type="EMBL" id="DPRK01000003">
    <property type="protein sequence ID" value="HCY80111.1"/>
    <property type="molecule type" value="Genomic_DNA"/>
</dbReference>
<feature type="domain" description="Phage terminase large subunit N-terminal" evidence="2">
    <location>
        <begin position="33"/>
        <end position="206"/>
    </location>
</feature>
<gene>
    <name evidence="3" type="ORF">DHV22_00125</name>
</gene>
<evidence type="ECO:0000313" key="3">
    <source>
        <dbReference type="EMBL" id="HCY80111.1"/>
    </source>
</evidence>
<dbReference type="InterPro" id="IPR052380">
    <property type="entry name" value="Viral_DNA_packaging_terminase"/>
</dbReference>
<feature type="transmembrane region" description="Helical" evidence="1">
    <location>
        <begin position="31"/>
        <end position="52"/>
    </location>
</feature>
<comment type="caution">
    <text evidence="3">The sequence shown here is derived from an EMBL/GenBank/DDBJ whole genome shotgun (WGS) entry which is preliminary data.</text>
</comment>
<protein>
    <recommendedName>
        <fullName evidence="2">Phage terminase large subunit N-terminal domain-containing protein</fullName>
    </recommendedName>
</protein>
<dbReference type="InterPro" id="IPR035412">
    <property type="entry name" value="Terminase_L_N"/>
</dbReference>
<evidence type="ECO:0000313" key="4">
    <source>
        <dbReference type="Proteomes" id="UP000263268"/>
    </source>
</evidence>